<organism evidence="4">
    <name type="scientific">marine metagenome</name>
    <dbReference type="NCBI Taxonomy" id="408172"/>
    <lineage>
        <taxon>unclassified sequences</taxon>
        <taxon>metagenomes</taxon>
        <taxon>ecological metagenomes</taxon>
    </lineage>
</organism>
<feature type="transmembrane region" description="Helical" evidence="3">
    <location>
        <begin position="116"/>
        <end position="136"/>
    </location>
</feature>
<dbReference type="NCBIfam" id="NF003807">
    <property type="entry name" value="PRK05395.1-4"/>
    <property type="match status" value="1"/>
</dbReference>
<proteinExistence type="inferred from homology"/>
<dbReference type="Pfam" id="PF01220">
    <property type="entry name" value="DHquinase_II"/>
    <property type="match status" value="1"/>
</dbReference>
<dbReference type="GO" id="GO:0003855">
    <property type="term" value="F:3-dehydroquinate dehydratase activity"/>
    <property type="evidence" value="ECO:0007669"/>
    <property type="project" value="UniProtKB-EC"/>
</dbReference>
<dbReference type="PANTHER" id="PTHR21272:SF3">
    <property type="entry name" value="CATABOLIC 3-DEHYDROQUINASE"/>
    <property type="match status" value="1"/>
</dbReference>
<sequence length="149" mass="16785">MTDRILIINGPNLNLLGEREQSQYGSITFDQLKEKCLKKSKELNINLDFMQSNIEGEIVTIIQDARNKYDGMIINAAGFTHTSVSIRDALDIFKKPIIELHISNIYKREEFRHKSMISGVVTSVICGLGANGYILAINAMQELLKNGNR</sequence>
<dbReference type="CDD" id="cd00466">
    <property type="entry name" value="DHQase_II"/>
    <property type="match status" value="1"/>
</dbReference>
<dbReference type="HAMAP" id="MF_00169">
    <property type="entry name" value="AroQ"/>
    <property type="match status" value="1"/>
</dbReference>
<reference evidence="4" key="1">
    <citation type="submission" date="2018-05" db="EMBL/GenBank/DDBJ databases">
        <authorList>
            <person name="Lanie J.A."/>
            <person name="Ng W.-L."/>
            <person name="Kazmierczak K.M."/>
            <person name="Andrzejewski T.M."/>
            <person name="Davidsen T.M."/>
            <person name="Wayne K.J."/>
            <person name="Tettelin H."/>
            <person name="Glass J.I."/>
            <person name="Rusch D."/>
            <person name="Podicherti R."/>
            <person name="Tsui H.-C.T."/>
            <person name="Winkler M.E."/>
        </authorList>
    </citation>
    <scope>NUCLEOTIDE SEQUENCE</scope>
</reference>
<dbReference type="PIRSF" id="PIRSF001399">
    <property type="entry name" value="DHquinase_II"/>
    <property type="match status" value="1"/>
</dbReference>
<evidence type="ECO:0000313" key="4">
    <source>
        <dbReference type="EMBL" id="SVC94833.1"/>
    </source>
</evidence>
<dbReference type="NCBIfam" id="NF003806">
    <property type="entry name" value="PRK05395.1-3"/>
    <property type="match status" value="1"/>
</dbReference>
<evidence type="ECO:0000256" key="3">
    <source>
        <dbReference type="SAM" id="Phobius"/>
    </source>
</evidence>
<evidence type="ECO:0000256" key="1">
    <source>
        <dbReference type="ARBA" id="ARBA00012060"/>
    </source>
</evidence>
<keyword evidence="3" id="KW-0472">Membrane</keyword>
<accession>A0A382RAT9</accession>
<keyword evidence="3" id="KW-1133">Transmembrane helix</keyword>
<dbReference type="SUPFAM" id="SSF52304">
    <property type="entry name" value="Type II 3-dehydroquinate dehydratase"/>
    <property type="match status" value="1"/>
</dbReference>
<dbReference type="NCBIfam" id="NF003805">
    <property type="entry name" value="PRK05395.1-2"/>
    <property type="match status" value="1"/>
</dbReference>
<dbReference type="InterPro" id="IPR036441">
    <property type="entry name" value="DHquinase_II_sf"/>
</dbReference>
<dbReference type="PROSITE" id="PS01029">
    <property type="entry name" value="DEHYDROQUINASE_II"/>
    <property type="match status" value="1"/>
</dbReference>
<dbReference type="PANTHER" id="PTHR21272">
    <property type="entry name" value="CATABOLIC 3-DEHYDROQUINASE"/>
    <property type="match status" value="1"/>
</dbReference>
<dbReference type="InterPro" id="IPR018509">
    <property type="entry name" value="DHquinase_II_CS"/>
</dbReference>
<dbReference type="EMBL" id="UINC01120384">
    <property type="protein sequence ID" value="SVC94833.1"/>
    <property type="molecule type" value="Genomic_DNA"/>
</dbReference>
<dbReference type="Gene3D" id="3.40.50.9100">
    <property type="entry name" value="Dehydroquinase, class II"/>
    <property type="match status" value="1"/>
</dbReference>
<name>A0A382RAT9_9ZZZZ</name>
<protein>
    <recommendedName>
        <fullName evidence="1">3-dehydroquinate dehydratase</fullName>
        <ecNumber evidence="1">4.2.1.10</ecNumber>
    </recommendedName>
</protein>
<keyword evidence="3" id="KW-0812">Transmembrane</keyword>
<dbReference type="NCBIfam" id="TIGR01088">
    <property type="entry name" value="aroQ"/>
    <property type="match status" value="1"/>
</dbReference>
<dbReference type="AlphaFoldDB" id="A0A382RAT9"/>
<keyword evidence="2" id="KW-0456">Lyase</keyword>
<dbReference type="EC" id="4.2.1.10" evidence="1"/>
<evidence type="ECO:0000256" key="2">
    <source>
        <dbReference type="ARBA" id="ARBA00023239"/>
    </source>
</evidence>
<dbReference type="GO" id="GO:0019631">
    <property type="term" value="P:quinate catabolic process"/>
    <property type="evidence" value="ECO:0007669"/>
    <property type="project" value="TreeGrafter"/>
</dbReference>
<gene>
    <name evidence="4" type="ORF">METZ01_LOCUS347687</name>
</gene>
<dbReference type="InterPro" id="IPR001874">
    <property type="entry name" value="DHquinase_II"/>
</dbReference>